<sequence length="153" mass="16863">MNLKEELFKQCEAFVDKRLQNVEEVISSNQKALQSETKSSAGDKHETGRAMLQLEMEKAGQQLAGISQMKEILNRIDVSNPEISGLKKAHLGSIIFTEKANYFLSISAGNLTVGSKGFFAISVSSPIGKLLLGKQENDEFVFNNSTIKILKIN</sequence>
<dbReference type="GO" id="GO:0003746">
    <property type="term" value="F:translation elongation factor activity"/>
    <property type="evidence" value="ECO:0007669"/>
    <property type="project" value="UniProtKB-KW"/>
</dbReference>
<proteinExistence type="predicted"/>
<organism evidence="1 2">
    <name type="scientific">Polaribacter pectinis</name>
    <dbReference type="NCBI Taxonomy" id="2738844"/>
    <lineage>
        <taxon>Bacteria</taxon>
        <taxon>Pseudomonadati</taxon>
        <taxon>Bacteroidota</taxon>
        <taxon>Flavobacteriia</taxon>
        <taxon>Flavobacteriales</taxon>
        <taxon>Flavobacteriaceae</taxon>
    </lineage>
</organism>
<dbReference type="Proteomes" id="UP000515808">
    <property type="component" value="Chromosome"/>
</dbReference>
<reference evidence="1 2" key="1">
    <citation type="submission" date="2020-08" db="EMBL/GenBank/DDBJ databases">
        <title>Polaribacter sp. L12M9 isolated from gut of the Korean scallop.</title>
        <authorList>
            <person name="Jeong Y.S."/>
        </authorList>
    </citation>
    <scope>NUCLEOTIDE SEQUENCE [LARGE SCALE GENOMIC DNA]</scope>
    <source>
        <strain evidence="1 2">L12M9</strain>
    </source>
</reference>
<dbReference type="EMBL" id="CP060695">
    <property type="protein sequence ID" value="QNM84984.1"/>
    <property type="molecule type" value="Genomic_DNA"/>
</dbReference>
<name>A0A7G9L8N5_9FLAO</name>
<gene>
    <name evidence="1" type="ORF">H9W90_12390</name>
</gene>
<keyword evidence="1" id="KW-0251">Elongation factor</keyword>
<dbReference type="KEGG" id="ppec:H9W90_12390"/>
<evidence type="ECO:0000313" key="2">
    <source>
        <dbReference type="Proteomes" id="UP000515808"/>
    </source>
</evidence>
<evidence type="ECO:0000313" key="1">
    <source>
        <dbReference type="EMBL" id="QNM84984.1"/>
    </source>
</evidence>
<keyword evidence="1" id="KW-0648">Protein biosynthesis</keyword>
<dbReference type="RefSeq" id="WP_187481903.1">
    <property type="nucleotide sequence ID" value="NZ_CP060695.1"/>
</dbReference>
<keyword evidence="2" id="KW-1185">Reference proteome</keyword>
<protein>
    <submittedName>
        <fullName evidence="1">GreA/GreB family elongation factor</fullName>
    </submittedName>
</protein>
<dbReference type="AlphaFoldDB" id="A0A7G9L8N5"/>
<accession>A0A7G9L8N5</accession>